<keyword evidence="5" id="KW-1185">Reference proteome</keyword>
<dbReference type="PANTHER" id="PTHR13303">
    <property type="entry name" value="PREFOLDIN SUBUNIT 2"/>
    <property type="match status" value="1"/>
</dbReference>
<dbReference type="SUPFAM" id="SSF46579">
    <property type="entry name" value="Prefoldin"/>
    <property type="match status" value="1"/>
</dbReference>
<dbReference type="GO" id="GO:0051082">
    <property type="term" value="F:unfolded protein binding"/>
    <property type="evidence" value="ECO:0007669"/>
    <property type="project" value="InterPro"/>
</dbReference>
<dbReference type="OrthoDB" id="29646at2759"/>
<dbReference type="EMBL" id="SDIL01000048">
    <property type="protein sequence ID" value="RXK38435.1"/>
    <property type="molecule type" value="Genomic_DNA"/>
</dbReference>
<protein>
    <recommendedName>
        <fullName evidence="6">Prefoldin subunit 2</fullName>
    </recommendedName>
</protein>
<evidence type="ECO:0008006" key="6">
    <source>
        <dbReference type="Google" id="ProtNLM"/>
    </source>
</evidence>
<name>A0A4Q1BKY2_TREME</name>
<dbReference type="GO" id="GO:0006457">
    <property type="term" value="P:protein folding"/>
    <property type="evidence" value="ECO:0007669"/>
    <property type="project" value="InterPro"/>
</dbReference>
<gene>
    <name evidence="4" type="ORF">M231_04344</name>
</gene>
<sequence>MPPNASTSTIPPKLPPDQVPVVFQRIRSEMQSLAQKIGELESEAEEHALVLNTLQPLLQTAPERTCYRLIGGVLVQRTVADVIPTLETNYSGIKEVLETLTKSYKNKDEEFVAFQRQYDIQVSPRTP</sequence>
<dbReference type="STRING" id="5217.A0A4Q1BKY2"/>
<dbReference type="VEuPathDB" id="FungiDB:TREMEDRAFT_25547"/>
<proteinExistence type="inferred from homology"/>
<comment type="similarity">
    <text evidence="1">Belongs to the prefoldin subunit beta family.</text>
</comment>
<evidence type="ECO:0000256" key="2">
    <source>
        <dbReference type="ARBA" id="ARBA00023186"/>
    </source>
</evidence>
<organism evidence="4 5">
    <name type="scientific">Tremella mesenterica</name>
    <name type="common">Jelly fungus</name>
    <dbReference type="NCBI Taxonomy" id="5217"/>
    <lineage>
        <taxon>Eukaryota</taxon>
        <taxon>Fungi</taxon>
        <taxon>Dikarya</taxon>
        <taxon>Basidiomycota</taxon>
        <taxon>Agaricomycotina</taxon>
        <taxon>Tremellomycetes</taxon>
        <taxon>Tremellales</taxon>
        <taxon>Tremellaceae</taxon>
        <taxon>Tremella</taxon>
    </lineage>
</organism>
<feature type="coiled-coil region" evidence="3">
    <location>
        <begin position="23"/>
        <end position="50"/>
    </location>
</feature>
<dbReference type="Gene3D" id="1.10.287.370">
    <property type="match status" value="1"/>
</dbReference>
<dbReference type="CDD" id="cd23163">
    <property type="entry name" value="Prefoldin_2"/>
    <property type="match status" value="1"/>
</dbReference>
<dbReference type="AlphaFoldDB" id="A0A4Q1BKY2"/>
<dbReference type="Pfam" id="PF01920">
    <property type="entry name" value="Prefoldin_2"/>
    <property type="match status" value="1"/>
</dbReference>
<evidence type="ECO:0000313" key="5">
    <source>
        <dbReference type="Proteomes" id="UP000289152"/>
    </source>
</evidence>
<evidence type="ECO:0000256" key="1">
    <source>
        <dbReference type="ARBA" id="ARBA00008045"/>
    </source>
</evidence>
<keyword evidence="3" id="KW-0175">Coiled coil</keyword>
<dbReference type="InterPro" id="IPR002777">
    <property type="entry name" value="PFD_beta-like"/>
</dbReference>
<dbReference type="FunCoup" id="A0A4Q1BKY2">
    <property type="interactions" value="481"/>
</dbReference>
<dbReference type="InParanoid" id="A0A4Q1BKY2"/>
<evidence type="ECO:0000313" key="4">
    <source>
        <dbReference type="EMBL" id="RXK38435.1"/>
    </source>
</evidence>
<dbReference type="InterPro" id="IPR009053">
    <property type="entry name" value="Prefoldin"/>
</dbReference>
<dbReference type="FunFam" id="1.10.287.370:FF:000002">
    <property type="entry name" value="Prefoldin subunit 2"/>
    <property type="match status" value="1"/>
</dbReference>
<keyword evidence="2" id="KW-0143">Chaperone</keyword>
<comment type="caution">
    <text evidence="4">The sequence shown here is derived from an EMBL/GenBank/DDBJ whole genome shotgun (WGS) entry which is preliminary data.</text>
</comment>
<dbReference type="InterPro" id="IPR027235">
    <property type="entry name" value="PFD2"/>
</dbReference>
<dbReference type="Proteomes" id="UP000289152">
    <property type="component" value="Unassembled WGS sequence"/>
</dbReference>
<dbReference type="GO" id="GO:0016272">
    <property type="term" value="C:prefoldin complex"/>
    <property type="evidence" value="ECO:0007669"/>
    <property type="project" value="InterPro"/>
</dbReference>
<accession>A0A4Q1BKY2</accession>
<reference evidence="4 5" key="1">
    <citation type="submission" date="2016-06" db="EMBL/GenBank/DDBJ databases">
        <title>Evolution of pathogenesis and genome organization in the Tremellales.</title>
        <authorList>
            <person name="Cuomo C."/>
            <person name="Litvintseva A."/>
            <person name="Heitman J."/>
            <person name="Chen Y."/>
            <person name="Sun S."/>
            <person name="Springer D."/>
            <person name="Dromer F."/>
            <person name="Young S."/>
            <person name="Zeng Q."/>
            <person name="Chapman S."/>
            <person name="Gujja S."/>
            <person name="Saif S."/>
            <person name="Birren B."/>
        </authorList>
    </citation>
    <scope>NUCLEOTIDE SEQUENCE [LARGE SCALE GENOMIC DNA]</scope>
    <source>
        <strain evidence="4 5">ATCC 28783</strain>
    </source>
</reference>
<evidence type="ECO:0000256" key="3">
    <source>
        <dbReference type="SAM" id="Coils"/>
    </source>
</evidence>